<protein>
    <submittedName>
        <fullName evidence="1">Uncharacterized protein</fullName>
    </submittedName>
</protein>
<organism evidence="1 2">
    <name type="scientific">Boeremia exigua</name>
    <dbReference type="NCBI Taxonomy" id="749465"/>
    <lineage>
        <taxon>Eukaryota</taxon>
        <taxon>Fungi</taxon>
        <taxon>Dikarya</taxon>
        <taxon>Ascomycota</taxon>
        <taxon>Pezizomycotina</taxon>
        <taxon>Dothideomycetes</taxon>
        <taxon>Pleosporomycetidae</taxon>
        <taxon>Pleosporales</taxon>
        <taxon>Pleosporineae</taxon>
        <taxon>Didymellaceae</taxon>
        <taxon>Boeremia</taxon>
    </lineage>
</organism>
<dbReference type="EMBL" id="JAPHNI010001129">
    <property type="protein sequence ID" value="KAJ8106581.1"/>
    <property type="molecule type" value="Genomic_DNA"/>
</dbReference>
<keyword evidence="2" id="KW-1185">Reference proteome</keyword>
<accession>A0ACC2HU19</accession>
<gene>
    <name evidence="1" type="ORF">OPT61_g9438</name>
</gene>
<comment type="caution">
    <text evidence="1">The sequence shown here is derived from an EMBL/GenBank/DDBJ whole genome shotgun (WGS) entry which is preliminary data.</text>
</comment>
<evidence type="ECO:0000313" key="1">
    <source>
        <dbReference type="EMBL" id="KAJ8106581.1"/>
    </source>
</evidence>
<name>A0ACC2HU19_9PLEO</name>
<dbReference type="Proteomes" id="UP001153331">
    <property type="component" value="Unassembled WGS sequence"/>
</dbReference>
<sequence>MKLASAALAAAAAPLVLALPTEICDHRVCPHAYTPARTDRSNRPSSIPRTPTLHYARRRLSRHVSVESRQLPFSPIPIHIVKTIANPLTDTQAAIFKDDSAKELIPLSPERLSSRTPSQTSPSPR</sequence>
<evidence type="ECO:0000313" key="2">
    <source>
        <dbReference type="Proteomes" id="UP001153331"/>
    </source>
</evidence>
<proteinExistence type="predicted"/>
<reference evidence="1" key="1">
    <citation type="submission" date="2022-11" db="EMBL/GenBank/DDBJ databases">
        <title>Genome Sequence of Boeremia exigua.</title>
        <authorList>
            <person name="Buettner E."/>
        </authorList>
    </citation>
    <scope>NUCLEOTIDE SEQUENCE</scope>
    <source>
        <strain evidence="1">CU02</strain>
    </source>
</reference>